<sequence>MDVYISEEYVMRRRMERKAAAGNGNGKSSKMVLSESGTRSEEREARPVPGQALRLEKNSGLSDIVFSCFSAQFTT</sequence>
<dbReference type="AlphaFoldDB" id="A0A540M8R3"/>
<name>A0A540M8R3_MALBA</name>
<accession>A0A540M8R3</accession>
<organism evidence="2 3">
    <name type="scientific">Malus baccata</name>
    <name type="common">Siberian crab apple</name>
    <name type="synonym">Pyrus baccata</name>
    <dbReference type="NCBI Taxonomy" id="106549"/>
    <lineage>
        <taxon>Eukaryota</taxon>
        <taxon>Viridiplantae</taxon>
        <taxon>Streptophyta</taxon>
        <taxon>Embryophyta</taxon>
        <taxon>Tracheophyta</taxon>
        <taxon>Spermatophyta</taxon>
        <taxon>Magnoliopsida</taxon>
        <taxon>eudicotyledons</taxon>
        <taxon>Gunneridae</taxon>
        <taxon>Pentapetalae</taxon>
        <taxon>rosids</taxon>
        <taxon>fabids</taxon>
        <taxon>Rosales</taxon>
        <taxon>Rosaceae</taxon>
        <taxon>Amygdaloideae</taxon>
        <taxon>Maleae</taxon>
        <taxon>Malus</taxon>
    </lineage>
</organism>
<keyword evidence="3" id="KW-1185">Reference proteome</keyword>
<dbReference type="Proteomes" id="UP000315295">
    <property type="component" value="Unassembled WGS sequence"/>
</dbReference>
<comment type="caution">
    <text evidence="2">The sequence shown here is derived from an EMBL/GenBank/DDBJ whole genome shotgun (WGS) entry which is preliminary data.</text>
</comment>
<gene>
    <name evidence="2" type="ORF">C1H46_019230</name>
</gene>
<evidence type="ECO:0000313" key="2">
    <source>
        <dbReference type="EMBL" id="TQD95143.1"/>
    </source>
</evidence>
<dbReference type="EMBL" id="VIEB01000324">
    <property type="protein sequence ID" value="TQD95143.1"/>
    <property type="molecule type" value="Genomic_DNA"/>
</dbReference>
<reference evidence="2 3" key="1">
    <citation type="journal article" date="2019" name="G3 (Bethesda)">
        <title>Sequencing of a Wild Apple (Malus baccata) Genome Unravels the Differences Between Cultivated and Wild Apple Species Regarding Disease Resistance and Cold Tolerance.</title>
        <authorList>
            <person name="Chen X."/>
        </authorList>
    </citation>
    <scope>NUCLEOTIDE SEQUENCE [LARGE SCALE GENOMIC DNA]</scope>
    <source>
        <strain evidence="3">cv. Shandingzi</strain>
        <tissue evidence="2">Leaves</tissue>
    </source>
</reference>
<protein>
    <submittedName>
        <fullName evidence="2">Uncharacterized protein</fullName>
    </submittedName>
</protein>
<feature type="region of interest" description="Disordered" evidence="1">
    <location>
        <begin position="17"/>
        <end position="54"/>
    </location>
</feature>
<evidence type="ECO:0000256" key="1">
    <source>
        <dbReference type="SAM" id="MobiDB-lite"/>
    </source>
</evidence>
<proteinExistence type="predicted"/>
<evidence type="ECO:0000313" key="3">
    <source>
        <dbReference type="Proteomes" id="UP000315295"/>
    </source>
</evidence>